<keyword evidence="1" id="KW-0472">Membrane</keyword>
<evidence type="ECO:0000259" key="2">
    <source>
        <dbReference type="Pfam" id="PF00646"/>
    </source>
</evidence>
<accession>A0AAV9ZC95</accession>
<gene>
    <name evidence="3" type="ORF">R3P38DRAFT_3476087</name>
</gene>
<keyword evidence="1" id="KW-1133">Transmembrane helix</keyword>
<dbReference type="EMBL" id="JAWWNJ010000170">
    <property type="protein sequence ID" value="KAK6977320.1"/>
    <property type="molecule type" value="Genomic_DNA"/>
</dbReference>
<dbReference type="Pfam" id="PF00646">
    <property type="entry name" value="F-box"/>
    <property type="match status" value="1"/>
</dbReference>
<dbReference type="Proteomes" id="UP001362999">
    <property type="component" value="Unassembled WGS sequence"/>
</dbReference>
<evidence type="ECO:0000256" key="1">
    <source>
        <dbReference type="SAM" id="Phobius"/>
    </source>
</evidence>
<organism evidence="3 4">
    <name type="scientific">Favolaschia claudopus</name>
    <dbReference type="NCBI Taxonomy" id="2862362"/>
    <lineage>
        <taxon>Eukaryota</taxon>
        <taxon>Fungi</taxon>
        <taxon>Dikarya</taxon>
        <taxon>Basidiomycota</taxon>
        <taxon>Agaricomycotina</taxon>
        <taxon>Agaricomycetes</taxon>
        <taxon>Agaricomycetidae</taxon>
        <taxon>Agaricales</taxon>
        <taxon>Marasmiineae</taxon>
        <taxon>Mycenaceae</taxon>
        <taxon>Favolaschia</taxon>
    </lineage>
</organism>
<reference evidence="3 4" key="1">
    <citation type="journal article" date="2024" name="J Genomics">
        <title>Draft genome sequencing and assembly of Favolaschia claudopus CIRM-BRFM 2984 isolated from oak limbs.</title>
        <authorList>
            <person name="Navarro D."/>
            <person name="Drula E."/>
            <person name="Chaduli D."/>
            <person name="Cazenave R."/>
            <person name="Ahrendt S."/>
            <person name="Wang J."/>
            <person name="Lipzen A."/>
            <person name="Daum C."/>
            <person name="Barry K."/>
            <person name="Grigoriev I.V."/>
            <person name="Favel A."/>
            <person name="Rosso M.N."/>
            <person name="Martin F."/>
        </authorList>
    </citation>
    <scope>NUCLEOTIDE SEQUENCE [LARGE SCALE GENOMIC DNA]</scope>
    <source>
        <strain evidence="3 4">CIRM-BRFM 2984</strain>
    </source>
</reference>
<evidence type="ECO:0000313" key="4">
    <source>
        <dbReference type="Proteomes" id="UP001362999"/>
    </source>
</evidence>
<feature type="transmembrane region" description="Helical" evidence="1">
    <location>
        <begin position="51"/>
        <end position="70"/>
    </location>
</feature>
<protein>
    <recommendedName>
        <fullName evidence="2">F-box domain-containing protein</fullName>
    </recommendedName>
</protein>
<feature type="domain" description="F-box" evidence="2">
    <location>
        <begin position="105"/>
        <end position="139"/>
    </location>
</feature>
<comment type="caution">
    <text evidence="3">The sequence shown here is derived from an EMBL/GenBank/DDBJ whole genome shotgun (WGS) entry which is preliminary data.</text>
</comment>
<keyword evidence="1" id="KW-0812">Transmembrane</keyword>
<dbReference type="InterPro" id="IPR001810">
    <property type="entry name" value="F-box_dom"/>
</dbReference>
<keyword evidence="4" id="KW-1185">Reference proteome</keyword>
<proteinExistence type="predicted"/>
<name>A0AAV9ZC95_9AGAR</name>
<sequence>MSGKKARSVMIRSKGQRFTDYSEYETSQSLTQRLGWNLRLRKIHHFPVTSVLWMNALSTMDLLFLFLLCLRSRRHYDAVIHYLGVIDGQWNSSDEDIIHVDPQGFERLPLDVQQYLVERMGLKDLVALGRTSRSLRALTARVIQLTVADLFEPYGMPYVAIKLMQVATGVIVSGSAIPRLALGRYPFRSFTPNDIDFYSPFSTFSYVVRFIEMGTNFRLSRTQLSTYGLPALVEIGWMTSADIPDLSINLMRSRSEHAHEPVLQFHSSCVTGSIDADGIWFANPKQLCAGEAILNREFFRVENEVAADRALAVLKKYVSRGFSFSVDYNAPHKCGVSFLCPSTLRVMVDRGCLRMAFPNKAFAIHRPHPPPFPGSHALSWSYGGTGCNAGIQSQFAPYIVEPMYDYHAVEWRQRALDLIAEAEESIAAEG</sequence>
<evidence type="ECO:0000313" key="3">
    <source>
        <dbReference type="EMBL" id="KAK6977320.1"/>
    </source>
</evidence>
<dbReference type="AlphaFoldDB" id="A0AAV9ZC95"/>